<accession>A0A926I7G7</accession>
<dbReference type="PANTHER" id="PTHR47478">
    <property type="match status" value="1"/>
</dbReference>
<dbReference type="Pfam" id="PF00702">
    <property type="entry name" value="Hydrolase"/>
    <property type="match status" value="1"/>
</dbReference>
<protein>
    <submittedName>
        <fullName evidence="1">Noncanonical pyrimidine nucleotidase, YjjG family</fullName>
    </submittedName>
</protein>
<dbReference type="SFLD" id="SFLDS00003">
    <property type="entry name" value="Haloacid_Dehalogenase"/>
    <property type="match status" value="1"/>
</dbReference>
<proteinExistence type="predicted"/>
<dbReference type="NCBIfam" id="TIGR01549">
    <property type="entry name" value="HAD-SF-IA-v1"/>
    <property type="match status" value="1"/>
</dbReference>
<dbReference type="EMBL" id="JACRSV010000006">
    <property type="protein sequence ID" value="MBC8560970.1"/>
    <property type="molecule type" value="Genomic_DNA"/>
</dbReference>
<dbReference type="Proteomes" id="UP000610760">
    <property type="component" value="Unassembled WGS sequence"/>
</dbReference>
<evidence type="ECO:0000313" key="1">
    <source>
        <dbReference type="EMBL" id="MBC8560970.1"/>
    </source>
</evidence>
<dbReference type="SUPFAM" id="SSF56784">
    <property type="entry name" value="HAD-like"/>
    <property type="match status" value="1"/>
</dbReference>
<dbReference type="NCBIfam" id="TIGR02254">
    <property type="entry name" value="YjjG_YfnB"/>
    <property type="match status" value="1"/>
</dbReference>
<dbReference type="InterPro" id="IPR023198">
    <property type="entry name" value="PGP-like_dom2"/>
</dbReference>
<organism evidence="1 2">
    <name type="scientific">Fumia xinanensis</name>
    <dbReference type="NCBI Taxonomy" id="2763659"/>
    <lineage>
        <taxon>Bacteria</taxon>
        <taxon>Bacillati</taxon>
        <taxon>Bacillota</taxon>
        <taxon>Clostridia</taxon>
        <taxon>Eubacteriales</taxon>
        <taxon>Oscillospiraceae</taxon>
        <taxon>Fumia</taxon>
    </lineage>
</organism>
<sequence>MNERTVKYPILLLDADDTLFDFQQAERNALEQLLRDFGHSCNENLRAQYRNINEALWRRHEMGELTKEELQATRFTRFFEMLSIKGDGLAANERYLYHLAEQTCLMDDALDICRELSSYCRLYIVTNGISRVQKRRLAFSPLAELITDIFVSEDSGSQKPKIEFFDYVFARIPNFYRQKALIVGDSLSSDIQGGINAGIDTCWFNRQGKEISGGIMPTYEISKLRQLSQLIL</sequence>
<dbReference type="InterPro" id="IPR023214">
    <property type="entry name" value="HAD_sf"/>
</dbReference>
<dbReference type="PANTHER" id="PTHR47478:SF1">
    <property type="entry name" value="PYRIMIDINE 5'-NUCLEOTIDASE YJJG"/>
    <property type="match status" value="1"/>
</dbReference>
<gene>
    <name evidence="1" type="ORF">H8710_12950</name>
</gene>
<evidence type="ECO:0000313" key="2">
    <source>
        <dbReference type="Proteomes" id="UP000610760"/>
    </source>
</evidence>
<keyword evidence="2" id="KW-1185">Reference proteome</keyword>
<dbReference type="InterPro" id="IPR011951">
    <property type="entry name" value="HAD-SF_hydro_IA_YjjG/PynA"/>
</dbReference>
<dbReference type="GO" id="GO:0008253">
    <property type="term" value="F:5'-nucleotidase activity"/>
    <property type="evidence" value="ECO:0007669"/>
    <property type="project" value="InterPro"/>
</dbReference>
<dbReference type="SFLD" id="SFLDG01129">
    <property type="entry name" value="C1.5:_HAD__Beta-PGM__Phosphata"/>
    <property type="match status" value="1"/>
</dbReference>
<dbReference type="InterPro" id="IPR006439">
    <property type="entry name" value="HAD-SF_hydro_IA"/>
</dbReference>
<dbReference type="RefSeq" id="WP_249296268.1">
    <property type="nucleotide sequence ID" value="NZ_JACRSV010000006.1"/>
</dbReference>
<dbReference type="Gene3D" id="3.40.50.1000">
    <property type="entry name" value="HAD superfamily/HAD-like"/>
    <property type="match status" value="1"/>
</dbReference>
<dbReference type="Gene3D" id="1.10.150.240">
    <property type="entry name" value="Putative phosphatase, domain 2"/>
    <property type="match status" value="1"/>
</dbReference>
<dbReference type="InterPro" id="IPR052550">
    <property type="entry name" value="Pyrimidine_5'-ntase_YjjG"/>
</dbReference>
<comment type="caution">
    <text evidence="1">The sequence shown here is derived from an EMBL/GenBank/DDBJ whole genome shotgun (WGS) entry which is preliminary data.</text>
</comment>
<dbReference type="AlphaFoldDB" id="A0A926I7G7"/>
<dbReference type="InterPro" id="IPR036412">
    <property type="entry name" value="HAD-like_sf"/>
</dbReference>
<name>A0A926I7G7_9FIRM</name>
<reference evidence="1" key="1">
    <citation type="submission" date="2020-08" db="EMBL/GenBank/DDBJ databases">
        <title>Genome public.</title>
        <authorList>
            <person name="Liu C."/>
            <person name="Sun Q."/>
        </authorList>
    </citation>
    <scope>NUCLEOTIDE SEQUENCE</scope>
    <source>
        <strain evidence="1">NSJ-33</strain>
    </source>
</reference>